<feature type="domain" description="Glycosyl transferase family 25" evidence="6">
    <location>
        <begin position="20"/>
        <end position="120"/>
    </location>
</feature>
<dbReference type="Proteomes" id="UP000694552">
    <property type="component" value="Unplaced"/>
</dbReference>
<keyword evidence="4" id="KW-0256">Endoplasmic reticulum</keyword>
<keyword evidence="2" id="KW-0808">Transferase</keyword>
<dbReference type="AlphaFoldDB" id="A0A8C8AEV1"/>
<evidence type="ECO:0000256" key="3">
    <source>
        <dbReference type="ARBA" id="ARBA00022729"/>
    </source>
</evidence>
<evidence type="ECO:0000256" key="1">
    <source>
        <dbReference type="ARBA" id="ARBA00022676"/>
    </source>
</evidence>
<dbReference type="PANTHER" id="PTHR10730">
    <property type="entry name" value="PROCOLLAGEN-LYSINE,2-OXOGLUTARATE 5-DIOXYGENASE/GLYCOSYLTRANSFERASE 25 FAMILY MEMBER"/>
    <property type="match status" value="1"/>
</dbReference>
<dbReference type="PANTHER" id="PTHR10730:SF28">
    <property type="entry name" value="PROCOLLAGEN GALACTOSYLTRANSFERASE 1"/>
    <property type="match status" value="1"/>
</dbReference>
<evidence type="ECO:0000259" key="6">
    <source>
        <dbReference type="Pfam" id="PF01755"/>
    </source>
</evidence>
<sequence length="282" mass="31557">MPRHRCSCQTARFPSPPQIAARGLEKSVVFEDDLRFEIFFKRRLMNLMHDLEAEGLAWDLIYIGRKRMQVERPEKSVPRVRNLVEADYSYWTLGYVLSLSGARKLLAAEPLDKMLPVDEFLPIMFNKHPHFSGRHFTNPIGSFLWIRFPSALVSRPSSAIFCPSGAIFSPPGCISIQRQDFPVPLVPFPLRNGFCPSAAVSLGDVSLIPWIVSLDPFPLSAGFLAPKGRKKCPSGTIFLPLGCHFLTPWMHLPSVTGFSCPFGSGSPQRPFLGPLETLFLSL</sequence>
<dbReference type="InterPro" id="IPR050757">
    <property type="entry name" value="Collagen_mod_GT25"/>
</dbReference>
<evidence type="ECO:0000313" key="7">
    <source>
        <dbReference type="Ensembl" id="ENSOSUP00000004547.1"/>
    </source>
</evidence>
<protein>
    <recommendedName>
        <fullName evidence="6">Glycosyl transferase family 25 domain-containing protein</fullName>
    </recommendedName>
</protein>
<dbReference type="Pfam" id="PF01755">
    <property type="entry name" value="Glyco_transf_25"/>
    <property type="match status" value="1"/>
</dbReference>
<keyword evidence="1" id="KW-0328">Glycosyltransferase</keyword>
<reference evidence="7" key="2">
    <citation type="submission" date="2025-09" db="UniProtKB">
        <authorList>
            <consortium name="Ensembl"/>
        </authorList>
    </citation>
    <scope>IDENTIFICATION</scope>
</reference>
<evidence type="ECO:0000256" key="5">
    <source>
        <dbReference type="ARBA" id="ARBA00023180"/>
    </source>
</evidence>
<evidence type="ECO:0000256" key="4">
    <source>
        <dbReference type="ARBA" id="ARBA00022824"/>
    </source>
</evidence>
<keyword evidence="5" id="KW-0325">Glycoprotein</keyword>
<dbReference type="GO" id="GO:0050211">
    <property type="term" value="F:procollagen galactosyltransferase activity"/>
    <property type="evidence" value="ECO:0007669"/>
    <property type="project" value="TreeGrafter"/>
</dbReference>
<organism evidence="7 8">
    <name type="scientific">Otus sunia</name>
    <name type="common">Oriental scops-owl</name>
    <dbReference type="NCBI Taxonomy" id="257818"/>
    <lineage>
        <taxon>Eukaryota</taxon>
        <taxon>Metazoa</taxon>
        <taxon>Chordata</taxon>
        <taxon>Craniata</taxon>
        <taxon>Vertebrata</taxon>
        <taxon>Euteleostomi</taxon>
        <taxon>Archelosauria</taxon>
        <taxon>Archosauria</taxon>
        <taxon>Dinosauria</taxon>
        <taxon>Saurischia</taxon>
        <taxon>Theropoda</taxon>
        <taxon>Coelurosauria</taxon>
        <taxon>Aves</taxon>
        <taxon>Neognathae</taxon>
        <taxon>Neoaves</taxon>
        <taxon>Telluraves</taxon>
        <taxon>Strigiformes</taxon>
        <taxon>Strigidae</taxon>
        <taxon>Otus</taxon>
    </lineage>
</organism>
<keyword evidence="3" id="KW-0732">Signal</keyword>
<name>A0A8C8AEV1_9STRI</name>
<reference evidence="7" key="1">
    <citation type="submission" date="2025-08" db="UniProtKB">
        <authorList>
            <consortium name="Ensembl"/>
        </authorList>
    </citation>
    <scope>IDENTIFICATION</scope>
</reference>
<keyword evidence="8" id="KW-1185">Reference proteome</keyword>
<evidence type="ECO:0000256" key="2">
    <source>
        <dbReference type="ARBA" id="ARBA00022679"/>
    </source>
</evidence>
<proteinExistence type="predicted"/>
<evidence type="ECO:0000313" key="8">
    <source>
        <dbReference type="Proteomes" id="UP000694552"/>
    </source>
</evidence>
<accession>A0A8C8AEV1</accession>
<dbReference type="Ensembl" id="ENSOSUT00000004697.1">
    <property type="protein sequence ID" value="ENSOSUP00000004547.1"/>
    <property type="gene ID" value="ENSOSUG00000003350.1"/>
</dbReference>
<dbReference type="InterPro" id="IPR002654">
    <property type="entry name" value="Glyco_trans_25"/>
</dbReference>